<dbReference type="STRING" id="7260.B4NB72"/>
<sequence length="355" mass="38376">MSNGDCFIVLPENCASGSLIVGRNAEDADGQLLGMSTEICYYDPDEVLTGKTDGGAKVETASDTFRVILQKPKLGLWGGDFGANDQGLAVGLTWSSGDAEAKDSDSLLATDLVRLALALCSTAEAAVERLGLMVSSYSQDSFKFNFIVCDSSSGWLVSCSGKLWAAEKVEAPFLRVPSGGLTVGSKIAKSTESLNVDDNFASSQDAEAQAPPEEWCGPKPLADKSYTHYNMFETLRAASRGSSSRGANVSVLNLKSISCHWFTATPNAAESVFKPFVFAPNPKISPLTQVQPEAELTLLHKLHNQKKPAALEHLRSLERSCVDELNNYFSLQDHPSEELDELLKDCVEAEVKFYR</sequence>
<keyword evidence="3" id="KW-1185">Reference proteome</keyword>
<dbReference type="EMBL" id="CH964232">
    <property type="protein sequence ID" value="EDW81036.1"/>
    <property type="molecule type" value="Genomic_DNA"/>
</dbReference>
<dbReference type="PhylomeDB" id="B4NB72"/>
<keyword evidence="2" id="KW-0378">Hydrolase</keyword>
<dbReference type="GO" id="GO:0070004">
    <property type="term" value="F:cysteine-type exopeptidase activity"/>
    <property type="evidence" value="ECO:0007669"/>
    <property type="project" value="InterPro"/>
</dbReference>
<dbReference type="PANTHER" id="PTHR12994">
    <property type="entry name" value="SECERNIN"/>
    <property type="match status" value="1"/>
</dbReference>
<dbReference type="SMR" id="B4NB72"/>
<dbReference type="OrthoDB" id="5175656at2759"/>
<evidence type="ECO:0000256" key="1">
    <source>
        <dbReference type="ARBA" id="ARBA00005705"/>
    </source>
</evidence>
<comment type="similarity">
    <text evidence="1">Belongs to the peptidase C69 family. Secernin subfamily.</text>
</comment>
<dbReference type="AlphaFoldDB" id="B4NB72"/>
<proteinExistence type="inferred from homology"/>
<protein>
    <submittedName>
        <fullName evidence="2">Uncharacterized protein</fullName>
        <ecNumber evidence="2">3.5.1.-</ecNumber>
    </submittedName>
</protein>
<name>B4NB72_DROWI</name>
<dbReference type="GO" id="GO:0006508">
    <property type="term" value="P:proteolysis"/>
    <property type="evidence" value="ECO:0007669"/>
    <property type="project" value="InterPro"/>
</dbReference>
<accession>B4NB72</accession>
<dbReference type="Proteomes" id="UP000007798">
    <property type="component" value="Unassembled WGS sequence"/>
</dbReference>
<dbReference type="InterPro" id="IPR005322">
    <property type="entry name" value="Peptidase_C69"/>
</dbReference>
<dbReference type="EC" id="3.5.1.-" evidence="2"/>
<dbReference type="KEGG" id="dwi:6647806"/>
<dbReference type="OMA" id="CYYDVSD"/>
<organism evidence="2 3">
    <name type="scientific">Drosophila willistoni</name>
    <name type="common">Fruit fly</name>
    <dbReference type="NCBI Taxonomy" id="7260"/>
    <lineage>
        <taxon>Eukaryota</taxon>
        <taxon>Metazoa</taxon>
        <taxon>Ecdysozoa</taxon>
        <taxon>Arthropoda</taxon>
        <taxon>Hexapoda</taxon>
        <taxon>Insecta</taxon>
        <taxon>Pterygota</taxon>
        <taxon>Neoptera</taxon>
        <taxon>Endopterygota</taxon>
        <taxon>Diptera</taxon>
        <taxon>Brachycera</taxon>
        <taxon>Muscomorpha</taxon>
        <taxon>Ephydroidea</taxon>
        <taxon>Drosophilidae</taxon>
        <taxon>Drosophila</taxon>
        <taxon>Sophophora</taxon>
    </lineage>
</organism>
<dbReference type="HOGENOM" id="CLU_046840_0_0_1"/>
<dbReference type="FunCoup" id="B4NB72">
    <property type="interactions" value="13"/>
</dbReference>
<dbReference type="PANTHER" id="PTHR12994:SF17">
    <property type="entry name" value="LD30995P"/>
    <property type="match status" value="1"/>
</dbReference>
<dbReference type="Gene3D" id="3.60.60.10">
    <property type="entry name" value="Penicillin V Acylase, Chain A"/>
    <property type="match status" value="1"/>
</dbReference>
<evidence type="ECO:0000313" key="2">
    <source>
        <dbReference type="EMBL" id="EDW81036.1"/>
    </source>
</evidence>
<evidence type="ECO:0000313" key="3">
    <source>
        <dbReference type="Proteomes" id="UP000007798"/>
    </source>
</evidence>
<dbReference type="eggNOG" id="ENOG502QPIA">
    <property type="taxonomic scope" value="Eukaryota"/>
</dbReference>
<reference evidence="2 3" key="1">
    <citation type="journal article" date="2007" name="Nature">
        <title>Evolution of genes and genomes on the Drosophila phylogeny.</title>
        <authorList>
            <consortium name="Drosophila 12 Genomes Consortium"/>
            <person name="Clark A.G."/>
            <person name="Eisen M.B."/>
            <person name="Smith D.R."/>
            <person name="Bergman C.M."/>
            <person name="Oliver B."/>
            <person name="Markow T.A."/>
            <person name="Kaufman T.C."/>
            <person name="Kellis M."/>
            <person name="Gelbart W."/>
            <person name="Iyer V.N."/>
            <person name="Pollard D.A."/>
            <person name="Sackton T.B."/>
            <person name="Larracuente A.M."/>
            <person name="Singh N.D."/>
            <person name="Abad J.P."/>
            <person name="Abt D.N."/>
            <person name="Adryan B."/>
            <person name="Aguade M."/>
            <person name="Akashi H."/>
            <person name="Anderson W.W."/>
            <person name="Aquadro C.F."/>
            <person name="Ardell D.H."/>
            <person name="Arguello R."/>
            <person name="Artieri C.G."/>
            <person name="Barbash D.A."/>
            <person name="Barker D."/>
            <person name="Barsanti P."/>
            <person name="Batterham P."/>
            <person name="Batzoglou S."/>
            <person name="Begun D."/>
            <person name="Bhutkar A."/>
            <person name="Blanco E."/>
            <person name="Bosak S.A."/>
            <person name="Bradley R.K."/>
            <person name="Brand A.D."/>
            <person name="Brent M.R."/>
            <person name="Brooks A.N."/>
            <person name="Brown R.H."/>
            <person name="Butlin R.K."/>
            <person name="Caggese C."/>
            <person name="Calvi B.R."/>
            <person name="Bernardo de Carvalho A."/>
            <person name="Caspi A."/>
            <person name="Castrezana S."/>
            <person name="Celniker S.E."/>
            <person name="Chang J.L."/>
            <person name="Chapple C."/>
            <person name="Chatterji S."/>
            <person name="Chinwalla A."/>
            <person name="Civetta A."/>
            <person name="Clifton S.W."/>
            <person name="Comeron J.M."/>
            <person name="Costello J.C."/>
            <person name="Coyne J.A."/>
            <person name="Daub J."/>
            <person name="David R.G."/>
            <person name="Delcher A.L."/>
            <person name="Delehaunty K."/>
            <person name="Do C.B."/>
            <person name="Ebling H."/>
            <person name="Edwards K."/>
            <person name="Eickbush T."/>
            <person name="Evans J.D."/>
            <person name="Filipski A."/>
            <person name="Findeiss S."/>
            <person name="Freyhult E."/>
            <person name="Fulton L."/>
            <person name="Fulton R."/>
            <person name="Garcia A.C."/>
            <person name="Gardiner A."/>
            <person name="Garfield D.A."/>
            <person name="Garvin B.E."/>
            <person name="Gibson G."/>
            <person name="Gilbert D."/>
            <person name="Gnerre S."/>
            <person name="Godfrey J."/>
            <person name="Good R."/>
            <person name="Gotea V."/>
            <person name="Gravely B."/>
            <person name="Greenberg A.J."/>
            <person name="Griffiths-Jones S."/>
            <person name="Gross S."/>
            <person name="Guigo R."/>
            <person name="Gustafson E.A."/>
            <person name="Haerty W."/>
            <person name="Hahn M.W."/>
            <person name="Halligan D.L."/>
            <person name="Halpern A.L."/>
            <person name="Halter G.M."/>
            <person name="Han M.V."/>
            <person name="Heger A."/>
            <person name="Hillier L."/>
            <person name="Hinrichs A.S."/>
            <person name="Holmes I."/>
            <person name="Hoskins R.A."/>
            <person name="Hubisz M.J."/>
            <person name="Hultmark D."/>
            <person name="Huntley M.A."/>
            <person name="Jaffe D.B."/>
            <person name="Jagadeeshan S."/>
            <person name="Jeck W.R."/>
            <person name="Johnson J."/>
            <person name="Jones C.D."/>
            <person name="Jordan W.C."/>
            <person name="Karpen G.H."/>
            <person name="Kataoka E."/>
            <person name="Keightley P.D."/>
            <person name="Kheradpour P."/>
            <person name="Kirkness E.F."/>
            <person name="Koerich L.B."/>
            <person name="Kristiansen K."/>
            <person name="Kudrna D."/>
            <person name="Kulathinal R.J."/>
            <person name="Kumar S."/>
            <person name="Kwok R."/>
            <person name="Lander E."/>
            <person name="Langley C.H."/>
            <person name="Lapoint R."/>
            <person name="Lazzaro B.P."/>
            <person name="Lee S.J."/>
            <person name="Levesque L."/>
            <person name="Li R."/>
            <person name="Lin C.F."/>
            <person name="Lin M.F."/>
            <person name="Lindblad-Toh K."/>
            <person name="Llopart A."/>
            <person name="Long M."/>
            <person name="Low L."/>
            <person name="Lozovsky E."/>
            <person name="Lu J."/>
            <person name="Luo M."/>
            <person name="Machado C.A."/>
            <person name="Makalowski W."/>
            <person name="Marzo M."/>
            <person name="Matsuda M."/>
            <person name="Matzkin L."/>
            <person name="McAllister B."/>
            <person name="McBride C.S."/>
            <person name="McKernan B."/>
            <person name="McKernan K."/>
            <person name="Mendez-Lago M."/>
            <person name="Minx P."/>
            <person name="Mollenhauer M.U."/>
            <person name="Montooth K."/>
            <person name="Mount S.M."/>
            <person name="Mu X."/>
            <person name="Myers E."/>
            <person name="Negre B."/>
            <person name="Newfeld S."/>
            <person name="Nielsen R."/>
            <person name="Noor M.A."/>
            <person name="O'Grady P."/>
            <person name="Pachter L."/>
            <person name="Papaceit M."/>
            <person name="Parisi M.J."/>
            <person name="Parisi M."/>
            <person name="Parts L."/>
            <person name="Pedersen J.S."/>
            <person name="Pesole G."/>
            <person name="Phillippy A.M."/>
            <person name="Ponting C.P."/>
            <person name="Pop M."/>
            <person name="Porcelli D."/>
            <person name="Powell J.R."/>
            <person name="Prohaska S."/>
            <person name="Pruitt K."/>
            <person name="Puig M."/>
            <person name="Quesneville H."/>
            <person name="Ram K.R."/>
            <person name="Rand D."/>
            <person name="Rasmussen M.D."/>
            <person name="Reed L.K."/>
            <person name="Reenan R."/>
            <person name="Reily A."/>
            <person name="Remington K.A."/>
            <person name="Rieger T.T."/>
            <person name="Ritchie M.G."/>
            <person name="Robin C."/>
            <person name="Rogers Y.H."/>
            <person name="Rohde C."/>
            <person name="Rozas J."/>
            <person name="Rubenfield M.J."/>
            <person name="Ruiz A."/>
            <person name="Russo S."/>
            <person name="Salzberg S.L."/>
            <person name="Sanchez-Gracia A."/>
            <person name="Saranga D.J."/>
            <person name="Sato H."/>
            <person name="Schaeffer S.W."/>
            <person name="Schatz M.C."/>
            <person name="Schlenke T."/>
            <person name="Schwartz R."/>
            <person name="Segarra C."/>
            <person name="Singh R.S."/>
            <person name="Sirot L."/>
            <person name="Sirota M."/>
            <person name="Sisneros N.B."/>
            <person name="Smith C.D."/>
            <person name="Smith T.F."/>
            <person name="Spieth J."/>
            <person name="Stage D.E."/>
            <person name="Stark A."/>
            <person name="Stephan W."/>
            <person name="Strausberg R.L."/>
            <person name="Strempel S."/>
            <person name="Sturgill D."/>
            <person name="Sutton G."/>
            <person name="Sutton G.G."/>
            <person name="Tao W."/>
            <person name="Teichmann S."/>
            <person name="Tobari Y.N."/>
            <person name="Tomimura Y."/>
            <person name="Tsolas J.M."/>
            <person name="Valente V.L."/>
            <person name="Venter E."/>
            <person name="Venter J.C."/>
            <person name="Vicario S."/>
            <person name="Vieira F.G."/>
            <person name="Vilella A.J."/>
            <person name="Villasante A."/>
            <person name="Walenz B."/>
            <person name="Wang J."/>
            <person name="Wasserman M."/>
            <person name="Watts T."/>
            <person name="Wilson D."/>
            <person name="Wilson R.K."/>
            <person name="Wing R.A."/>
            <person name="Wolfner M.F."/>
            <person name="Wong A."/>
            <person name="Wong G.K."/>
            <person name="Wu C.I."/>
            <person name="Wu G."/>
            <person name="Yamamoto D."/>
            <person name="Yang H.P."/>
            <person name="Yang S.P."/>
            <person name="Yorke J.A."/>
            <person name="Yoshida K."/>
            <person name="Zdobnov E."/>
            <person name="Zhang P."/>
            <person name="Zhang Y."/>
            <person name="Zimin A.V."/>
            <person name="Baldwin J."/>
            <person name="Abdouelleil A."/>
            <person name="Abdulkadir J."/>
            <person name="Abebe A."/>
            <person name="Abera B."/>
            <person name="Abreu J."/>
            <person name="Acer S.C."/>
            <person name="Aftuck L."/>
            <person name="Alexander A."/>
            <person name="An P."/>
            <person name="Anderson E."/>
            <person name="Anderson S."/>
            <person name="Arachi H."/>
            <person name="Azer M."/>
            <person name="Bachantsang P."/>
            <person name="Barry A."/>
            <person name="Bayul T."/>
            <person name="Berlin A."/>
            <person name="Bessette D."/>
            <person name="Bloom T."/>
            <person name="Blye J."/>
            <person name="Boguslavskiy L."/>
            <person name="Bonnet C."/>
            <person name="Boukhgalter B."/>
            <person name="Bourzgui I."/>
            <person name="Brown A."/>
            <person name="Cahill P."/>
            <person name="Channer S."/>
            <person name="Cheshatsang Y."/>
            <person name="Chuda L."/>
            <person name="Citroen M."/>
            <person name="Collymore A."/>
            <person name="Cooke P."/>
            <person name="Costello M."/>
            <person name="D'Aco K."/>
            <person name="Daza R."/>
            <person name="De Haan G."/>
            <person name="DeGray S."/>
            <person name="DeMaso C."/>
            <person name="Dhargay N."/>
            <person name="Dooley K."/>
            <person name="Dooley E."/>
            <person name="Doricent M."/>
            <person name="Dorje P."/>
            <person name="Dorjee K."/>
            <person name="Dupes A."/>
            <person name="Elong R."/>
            <person name="Falk J."/>
            <person name="Farina A."/>
            <person name="Faro S."/>
            <person name="Ferguson D."/>
            <person name="Fisher S."/>
            <person name="Foley C.D."/>
            <person name="Franke A."/>
            <person name="Friedrich D."/>
            <person name="Gadbois L."/>
            <person name="Gearin G."/>
            <person name="Gearin C.R."/>
            <person name="Giannoukos G."/>
            <person name="Goode T."/>
            <person name="Graham J."/>
            <person name="Grandbois E."/>
            <person name="Grewal S."/>
            <person name="Gyaltsen K."/>
            <person name="Hafez N."/>
            <person name="Hagos B."/>
            <person name="Hall J."/>
            <person name="Henson C."/>
            <person name="Hollinger A."/>
            <person name="Honan T."/>
            <person name="Huard M.D."/>
            <person name="Hughes L."/>
            <person name="Hurhula B."/>
            <person name="Husby M.E."/>
            <person name="Kamat A."/>
            <person name="Kanga B."/>
            <person name="Kashin S."/>
            <person name="Khazanovich D."/>
            <person name="Kisner P."/>
            <person name="Lance K."/>
            <person name="Lara M."/>
            <person name="Lee W."/>
            <person name="Lennon N."/>
            <person name="Letendre F."/>
            <person name="LeVine R."/>
            <person name="Lipovsky A."/>
            <person name="Liu X."/>
            <person name="Liu J."/>
            <person name="Liu S."/>
            <person name="Lokyitsang T."/>
            <person name="Lokyitsang Y."/>
            <person name="Lubonja R."/>
            <person name="Lui A."/>
            <person name="MacDonald P."/>
            <person name="Magnisalis V."/>
            <person name="Maru K."/>
            <person name="Matthews C."/>
            <person name="McCusker W."/>
            <person name="McDonough S."/>
            <person name="Mehta T."/>
            <person name="Meldrim J."/>
            <person name="Meneus L."/>
            <person name="Mihai O."/>
            <person name="Mihalev A."/>
            <person name="Mihova T."/>
            <person name="Mittelman R."/>
            <person name="Mlenga V."/>
            <person name="Montmayeur A."/>
            <person name="Mulrain L."/>
            <person name="Navidi A."/>
            <person name="Naylor J."/>
            <person name="Negash T."/>
            <person name="Nguyen T."/>
            <person name="Nguyen N."/>
            <person name="Nicol R."/>
            <person name="Norbu C."/>
            <person name="Norbu N."/>
            <person name="Novod N."/>
            <person name="O'Neill B."/>
            <person name="Osman S."/>
            <person name="Markiewicz E."/>
            <person name="Oyono O.L."/>
            <person name="Patti C."/>
            <person name="Phunkhang P."/>
            <person name="Pierre F."/>
            <person name="Priest M."/>
            <person name="Raghuraman S."/>
            <person name="Rege F."/>
            <person name="Reyes R."/>
            <person name="Rise C."/>
            <person name="Rogov P."/>
            <person name="Ross K."/>
            <person name="Ryan E."/>
            <person name="Settipalli S."/>
            <person name="Shea T."/>
            <person name="Sherpa N."/>
            <person name="Shi L."/>
            <person name="Shih D."/>
            <person name="Sparrow T."/>
            <person name="Spaulding J."/>
            <person name="Stalker J."/>
            <person name="Stange-Thomann N."/>
            <person name="Stavropoulos S."/>
            <person name="Stone C."/>
            <person name="Strader C."/>
            <person name="Tesfaye S."/>
            <person name="Thomson T."/>
            <person name="Thoulutsang Y."/>
            <person name="Thoulutsang D."/>
            <person name="Topham K."/>
            <person name="Topping I."/>
            <person name="Tsamla T."/>
            <person name="Vassiliev H."/>
            <person name="Vo A."/>
            <person name="Wangchuk T."/>
            <person name="Wangdi T."/>
            <person name="Weiand M."/>
            <person name="Wilkinson J."/>
            <person name="Wilson A."/>
            <person name="Yadav S."/>
            <person name="Young G."/>
            <person name="Yu Q."/>
            <person name="Zembek L."/>
            <person name="Zhong D."/>
            <person name="Zimmer A."/>
            <person name="Zwirko Z."/>
            <person name="Jaffe D.B."/>
            <person name="Alvarez P."/>
            <person name="Brockman W."/>
            <person name="Butler J."/>
            <person name="Chin C."/>
            <person name="Gnerre S."/>
            <person name="Grabherr M."/>
            <person name="Kleber M."/>
            <person name="Mauceli E."/>
            <person name="MacCallum I."/>
        </authorList>
    </citation>
    <scope>NUCLEOTIDE SEQUENCE [LARGE SCALE GENOMIC DNA]</scope>
    <source>
        <strain evidence="3">Tucson 14030-0811.24</strain>
    </source>
</reference>
<dbReference type="InParanoid" id="B4NB72"/>
<dbReference type="GO" id="GO:0016805">
    <property type="term" value="F:dipeptidase activity"/>
    <property type="evidence" value="ECO:0007669"/>
    <property type="project" value="InterPro"/>
</dbReference>
<gene>
    <name evidence="2" type="primary">Dwil\GK11840</name>
    <name evidence="2" type="ORF">Dwil_GK11840</name>
</gene>